<evidence type="ECO:0000313" key="4">
    <source>
        <dbReference type="Proteomes" id="UP000042958"/>
    </source>
</evidence>
<keyword evidence="2" id="KW-0732">Signal</keyword>
<keyword evidence="4" id="KW-1185">Reference proteome</keyword>
<reference evidence="4" key="1">
    <citation type="journal article" date="2015" name="Genome Announc.">
        <title>Draft genome sequence of the fungus Penicillium brasilianum MG11.</title>
        <authorList>
            <person name="Horn F."/>
            <person name="Linde J."/>
            <person name="Mattern D.J."/>
            <person name="Walther G."/>
            <person name="Guthke R."/>
            <person name="Brakhage A.A."/>
            <person name="Valiante V."/>
        </authorList>
    </citation>
    <scope>NUCLEOTIDE SEQUENCE [LARGE SCALE GENOMIC DNA]</scope>
    <source>
        <strain evidence="4">MG11</strain>
    </source>
</reference>
<feature type="signal peptide" evidence="2">
    <location>
        <begin position="1"/>
        <end position="19"/>
    </location>
</feature>
<feature type="chain" id="PRO_5002522882" description="GPI anchored protein" evidence="2">
    <location>
        <begin position="20"/>
        <end position="217"/>
    </location>
</feature>
<gene>
    <name evidence="3" type="ORF">PMG11_10061</name>
</gene>
<evidence type="ECO:0000256" key="2">
    <source>
        <dbReference type="SAM" id="SignalP"/>
    </source>
</evidence>
<dbReference type="EMBL" id="CDHK01000011">
    <property type="protein sequence ID" value="CEJ61530.1"/>
    <property type="molecule type" value="Genomic_DNA"/>
</dbReference>
<dbReference type="Proteomes" id="UP000042958">
    <property type="component" value="Unassembled WGS sequence"/>
</dbReference>
<proteinExistence type="predicted"/>
<feature type="region of interest" description="Disordered" evidence="1">
    <location>
        <begin position="103"/>
        <end position="182"/>
    </location>
</feature>
<protein>
    <recommendedName>
        <fullName evidence="5">GPI anchored protein</fullName>
    </recommendedName>
</protein>
<dbReference type="AlphaFoldDB" id="A0A0F7U1M9"/>
<evidence type="ECO:0008006" key="5">
    <source>
        <dbReference type="Google" id="ProtNLM"/>
    </source>
</evidence>
<dbReference type="OrthoDB" id="4368092at2759"/>
<evidence type="ECO:0000313" key="3">
    <source>
        <dbReference type="EMBL" id="CEJ61530.1"/>
    </source>
</evidence>
<name>A0A0F7U1M9_PENBI</name>
<organism evidence="3 4">
    <name type="scientific">Penicillium brasilianum</name>
    <dbReference type="NCBI Taxonomy" id="104259"/>
    <lineage>
        <taxon>Eukaryota</taxon>
        <taxon>Fungi</taxon>
        <taxon>Dikarya</taxon>
        <taxon>Ascomycota</taxon>
        <taxon>Pezizomycotina</taxon>
        <taxon>Eurotiomycetes</taxon>
        <taxon>Eurotiomycetidae</taxon>
        <taxon>Eurotiales</taxon>
        <taxon>Aspergillaceae</taxon>
        <taxon>Penicillium</taxon>
    </lineage>
</organism>
<accession>A0A0F7U1M9</accession>
<sequence>MKSWTVLALAVSLVPLAGAWEITWNDADDNNHTKSGTGPSECIKIDNPKGHLFRIDSQGATDINMLLFTNSACSGDAAGMATDVFSKDASKDLLGFKVVSLSSTASGSGSTTGNPTATGHTATTATGTGTTATAKTTGSGHVTSTSGSTVAESKTTQTTAVTTATATSSTPSGSASSTSSSAATASTSNAAVRVAGSNSNIFKGVLGGIIGLAAWII</sequence>
<evidence type="ECO:0000256" key="1">
    <source>
        <dbReference type="SAM" id="MobiDB-lite"/>
    </source>
</evidence>